<evidence type="ECO:0000256" key="7">
    <source>
        <dbReference type="ARBA" id="ARBA00022741"/>
    </source>
</evidence>
<evidence type="ECO:0000259" key="13">
    <source>
        <dbReference type="PROSITE" id="PS50109"/>
    </source>
</evidence>
<keyword evidence="10" id="KW-0902">Two-component regulatory system</keyword>
<keyword evidence="15" id="KW-1185">Reference proteome</keyword>
<dbReference type="GO" id="GO:0004721">
    <property type="term" value="F:phosphoprotein phosphatase activity"/>
    <property type="evidence" value="ECO:0007669"/>
    <property type="project" value="TreeGrafter"/>
</dbReference>
<organism evidence="14 15">
    <name type="scientific">Faecalibacter rhinopitheci</name>
    <dbReference type="NCBI Taxonomy" id="2779678"/>
    <lineage>
        <taxon>Bacteria</taxon>
        <taxon>Pseudomonadati</taxon>
        <taxon>Bacteroidota</taxon>
        <taxon>Flavobacteriia</taxon>
        <taxon>Flavobacteriales</taxon>
        <taxon>Weeksellaceae</taxon>
        <taxon>Faecalibacter</taxon>
    </lineage>
</organism>
<sequence>MASNFKFYNLFIYALITTSIITGGIIILTYLWFGNIDFVSDNIYYFTSLIVLILTGLNIFIFLVVKNQRRKDFSEVSKNIPLYSSETVDFEELSQQISNITEVQSKEIDFLNERENYRREFLGNISHELKTPLFSVQGYLLTLIEGGIDDENIRDKYLNRINKSVDRLIYLVKDLDMISELEKGRINIQKNTFNLVALTQDVIDLLEIKAEKNNIKINLNHPQNFPLKVIGDIEKIQQVLINLIVNSINYSDEGKEINIDFQVMEERIKFSIKDQGIGIKPEDIERIFERFYRIDKSRNRNQGGSGLGLAIVKHILEAHQQKIYVQSKFGKGSTFYFYLRKAN</sequence>
<keyword evidence="5" id="KW-0597">Phosphoprotein</keyword>
<dbReference type="Gene3D" id="1.10.287.130">
    <property type="match status" value="1"/>
</dbReference>
<dbReference type="Proteomes" id="UP000608754">
    <property type="component" value="Unassembled WGS sequence"/>
</dbReference>
<keyword evidence="4" id="KW-1003">Cell membrane</keyword>
<keyword evidence="11 12" id="KW-0472">Membrane</keyword>
<dbReference type="InterPro" id="IPR005467">
    <property type="entry name" value="His_kinase_dom"/>
</dbReference>
<keyword evidence="7" id="KW-0547">Nucleotide-binding</keyword>
<dbReference type="InterPro" id="IPR003661">
    <property type="entry name" value="HisK_dim/P_dom"/>
</dbReference>
<keyword evidence="12" id="KW-0812">Transmembrane</keyword>
<dbReference type="PANTHER" id="PTHR45453">
    <property type="entry name" value="PHOSPHATE REGULON SENSOR PROTEIN PHOR"/>
    <property type="match status" value="1"/>
</dbReference>
<dbReference type="Pfam" id="PF02518">
    <property type="entry name" value="HATPase_c"/>
    <property type="match status" value="1"/>
</dbReference>
<evidence type="ECO:0000256" key="9">
    <source>
        <dbReference type="ARBA" id="ARBA00022840"/>
    </source>
</evidence>
<name>A0A8J7FQP3_9FLAO</name>
<dbReference type="InterPro" id="IPR004358">
    <property type="entry name" value="Sig_transdc_His_kin-like_C"/>
</dbReference>
<dbReference type="EMBL" id="JADGIK010000006">
    <property type="protein sequence ID" value="MBF0597759.1"/>
    <property type="molecule type" value="Genomic_DNA"/>
</dbReference>
<dbReference type="InterPro" id="IPR003594">
    <property type="entry name" value="HATPase_dom"/>
</dbReference>
<evidence type="ECO:0000256" key="3">
    <source>
        <dbReference type="ARBA" id="ARBA00012438"/>
    </source>
</evidence>
<keyword evidence="12" id="KW-1133">Transmembrane helix</keyword>
<feature type="transmembrane region" description="Helical" evidence="12">
    <location>
        <begin position="7"/>
        <end position="31"/>
    </location>
</feature>
<evidence type="ECO:0000256" key="6">
    <source>
        <dbReference type="ARBA" id="ARBA00022679"/>
    </source>
</evidence>
<dbReference type="Pfam" id="PF00512">
    <property type="entry name" value="HisKA"/>
    <property type="match status" value="1"/>
</dbReference>
<evidence type="ECO:0000256" key="10">
    <source>
        <dbReference type="ARBA" id="ARBA00023012"/>
    </source>
</evidence>
<dbReference type="EC" id="2.7.13.3" evidence="3"/>
<evidence type="ECO:0000256" key="5">
    <source>
        <dbReference type="ARBA" id="ARBA00022553"/>
    </source>
</evidence>
<dbReference type="PROSITE" id="PS50109">
    <property type="entry name" value="HIS_KIN"/>
    <property type="match status" value="1"/>
</dbReference>
<dbReference type="CDD" id="cd00082">
    <property type="entry name" value="HisKA"/>
    <property type="match status" value="1"/>
</dbReference>
<dbReference type="GO" id="GO:0005886">
    <property type="term" value="C:plasma membrane"/>
    <property type="evidence" value="ECO:0007669"/>
    <property type="project" value="UniProtKB-SubCell"/>
</dbReference>
<dbReference type="GO" id="GO:0000155">
    <property type="term" value="F:phosphorelay sensor kinase activity"/>
    <property type="evidence" value="ECO:0007669"/>
    <property type="project" value="InterPro"/>
</dbReference>
<evidence type="ECO:0000313" key="14">
    <source>
        <dbReference type="EMBL" id="MBF0597759.1"/>
    </source>
</evidence>
<keyword evidence="6" id="KW-0808">Transferase</keyword>
<keyword evidence="9 14" id="KW-0067">ATP-binding</keyword>
<dbReference type="SUPFAM" id="SSF47384">
    <property type="entry name" value="Homodimeric domain of signal transducing histidine kinase"/>
    <property type="match status" value="1"/>
</dbReference>
<proteinExistence type="predicted"/>
<comment type="subcellular location">
    <subcellularLocation>
        <location evidence="2">Cell membrane</location>
    </subcellularLocation>
</comment>
<dbReference type="SMART" id="SM00387">
    <property type="entry name" value="HATPase_c"/>
    <property type="match status" value="1"/>
</dbReference>
<dbReference type="PANTHER" id="PTHR45453:SF1">
    <property type="entry name" value="PHOSPHATE REGULON SENSOR PROTEIN PHOR"/>
    <property type="match status" value="1"/>
</dbReference>
<reference evidence="14" key="1">
    <citation type="submission" date="2020-10" db="EMBL/GenBank/DDBJ databases">
        <authorList>
            <person name="Lu T."/>
            <person name="Wang Q."/>
            <person name="Han X."/>
        </authorList>
    </citation>
    <scope>NUCLEOTIDE SEQUENCE</scope>
    <source>
        <strain evidence="14">WQ 117</strain>
    </source>
</reference>
<dbReference type="Gene3D" id="3.30.565.10">
    <property type="entry name" value="Histidine kinase-like ATPase, C-terminal domain"/>
    <property type="match status" value="1"/>
</dbReference>
<gene>
    <name evidence="14" type="ORF">IM532_09925</name>
</gene>
<dbReference type="SMART" id="SM00388">
    <property type="entry name" value="HisKA"/>
    <property type="match status" value="1"/>
</dbReference>
<dbReference type="GO" id="GO:0005524">
    <property type="term" value="F:ATP binding"/>
    <property type="evidence" value="ECO:0007669"/>
    <property type="project" value="UniProtKB-KW"/>
</dbReference>
<dbReference type="PRINTS" id="PR00344">
    <property type="entry name" value="BCTRLSENSOR"/>
</dbReference>
<dbReference type="InterPro" id="IPR050351">
    <property type="entry name" value="BphY/WalK/GraS-like"/>
</dbReference>
<evidence type="ECO:0000256" key="2">
    <source>
        <dbReference type="ARBA" id="ARBA00004236"/>
    </source>
</evidence>
<feature type="domain" description="Histidine kinase" evidence="13">
    <location>
        <begin position="124"/>
        <end position="343"/>
    </location>
</feature>
<dbReference type="FunFam" id="3.30.565.10:FF:000023">
    <property type="entry name" value="PAS domain-containing sensor histidine kinase"/>
    <property type="match status" value="1"/>
</dbReference>
<evidence type="ECO:0000256" key="4">
    <source>
        <dbReference type="ARBA" id="ARBA00022475"/>
    </source>
</evidence>
<evidence type="ECO:0000313" key="15">
    <source>
        <dbReference type="Proteomes" id="UP000608754"/>
    </source>
</evidence>
<evidence type="ECO:0000256" key="8">
    <source>
        <dbReference type="ARBA" id="ARBA00022777"/>
    </source>
</evidence>
<dbReference type="AlphaFoldDB" id="A0A8J7FQP3"/>
<dbReference type="InterPro" id="IPR036890">
    <property type="entry name" value="HATPase_C_sf"/>
</dbReference>
<feature type="transmembrane region" description="Helical" evidence="12">
    <location>
        <begin position="43"/>
        <end position="65"/>
    </location>
</feature>
<evidence type="ECO:0000256" key="1">
    <source>
        <dbReference type="ARBA" id="ARBA00000085"/>
    </source>
</evidence>
<keyword evidence="8" id="KW-0418">Kinase</keyword>
<comment type="catalytic activity">
    <reaction evidence="1">
        <text>ATP + protein L-histidine = ADP + protein N-phospho-L-histidine.</text>
        <dbReference type="EC" id="2.7.13.3"/>
    </reaction>
</comment>
<comment type="caution">
    <text evidence="14">The sequence shown here is derived from an EMBL/GenBank/DDBJ whole genome shotgun (WGS) entry which is preliminary data.</text>
</comment>
<accession>A0A8J7FQP3</accession>
<dbReference type="InterPro" id="IPR036097">
    <property type="entry name" value="HisK_dim/P_sf"/>
</dbReference>
<dbReference type="CDD" id="cd00075">
    <property type="entry name" value="HATPase"/>
    <property type="match status" value="1"/>
</dbReference>
<evidence type="ECO:0000256" key="11">
    <source>
        <dbReference type="ARBA" id="ARBA00023136"/>
    </source>
</evidence>
<protein>
    <recommendedName>
        <fullName evidence="3">histidine kinase</fullName>
        <ecNumber evidence="3">2.7.13.3</ecNumber>
    </recommendedName>
</protein>
<dbReference type="SUPFAM" id="SSF55874">
    <property type="entry name" value="ATPase domain of HSP90 chaperone/DNA topoisomerase II/histidine kinase"/>
    <property type="match status" value="1"/>
</dbReference>
<dbReference type="GO" id="GO:0016036">
    <property type="term" value="P:cellular response to phosphate starvation"/>
    <property type="evidence" value="ECO:0007669"/>
    <property type="project" value="TreeGrafter"/>
</dbReference>
<evidence type="ECO:0000256" key="12">
    <source>
        <dbReference type="SAM" id="Phobius"/>
    </source>
</evidence>
<dbReference type="RefSeq" id="WP_194183304.1">
    <property type="nucleotide sequence ID" value="NZ_JADGIK010000006.1"/>
</dbReference>